<proteinExistence type="predicted"/>
<comment type="subcellular location">
    <subcellularLocation>
        <location evidence="1">Membrane</location>
        <topology evidence="1">Multi-pass membrane protein</topology>
    </subcellularLocation>
</comment>
<evidence type="ECO:0000313" key="10">
    <source>
        <dbReference type="Proteomes" id="UP000887565"/>
    </source>
</evidence>
<keyword evidence="8" id="KW-1015">Disulfide bond</keyword>
<evidence type="ECO:0000256" key="4">
    <source>
        <dbReference type="ARBA" id="ARBA00022847"/>
    </source>
</evidence>
<sequence>MVAENRETNGARRKTDKGVWFSKLDFLMSLVAYTVGLDNFLRFPYLCYKHNGGAFLVPYIICWLAAAMPIFFLEACMGQLSGEGGITMWKLCPLFKGVGIANIMIASLCSVYYCVIICWALFYIISSLTYSTLPYLTCNNEWNTKLCSVAKYNSSSITIVKHSNFTAIETSVVEFWQ</sequence>
<dbReference type="SUPFAM" id="SSF161070">
    <property type="entry name" value="SNF-like"/>
    <property type="match status" value="1"/>
</dbReference>
<keyword evidence="2" id="KW-0813">Transport</keyword>
<dbReference type="GO" id="GO:0046872">
    <property type="term" value="F:metal ion binding"/>
    <property type="evidence" value="ECO:0007669"/>
    <property type="project" value="UniProtKB-KW"/>
</dbReference>
<evidence type="ECO:0000256" key="1">
    <source>
        <dbReference type="ARBA" id="ARBA00004141"/>
    </source>
</evidence>
<dbReference type="PANTHER" id="PTHR11616">
    <property type="entry name" value="SODIUM/CHLORIDE DEPENDENT TRANSPORTER"/>
    <property type="match status" value="1"/>
</dbReference>
<dbReference type="Pfam" id="PF00209">
    <property type="entry name" value="SNF"/>
    <property type="match status" value="1"/>
</dbReference>
<accession>A0A915HLN4</accession>
<dbReference type="InterPro" id="IPR000175">
    <property type="entry name" value="Na/ntran_symport"/>
</dbReference>
<feature type="transmembrane region" description="Helical" evidence="9">
    <location>
        <begin position="56"/>
        <end position="77"/>
    </location>
</feature>
<evidence type="ECO:0000256" key="3">
    <source>
        <dbReference type="ARBA" id="ARBA00022692"/>
    </source>
</evidence>
<dbReference type="InterPro" id="IPR037272">
    <property type="entry name" value="SNS_sf"/>
</dbReference>
<feature type="binding site" evidence="7">
    <location>
        <position position="39"/>
    </location>
    <ligand>
        <name>Na(+)</name>
        <dbReference type="ChEBI" id="CHEBI:29101"/>
        <label>1</label>
    </ligand>
</feature>
<protein>
    <submittedName>
        <fullName evidence="11">Uncharacterized protein</fullName>
    </submittedName>
</protein>
<evidence type="ECO:0000256" key="9">
    <source>
        <dbReference type="SAM" id="Phobius"/>
    </source>
</evidence>
<feature type="transmembrane region" description="Helical" evidence="9">
    <location>
        <begin position="98"/>
        <end position="125"/>
    </location>
</feature>
<keyword evidence="6 9" id="KW-0472">Membrane</keyword>
<reference evidence="11" key="1">
    <citation type="submission" date="2022-11" db="UniProtKB">
        <authorList>
            <consortium name="WormBaseParasite"/>
        </authorList>
    </citation>
    <scope>IDENTIFICATION</scope>
</reference>
<dbReference type="PRINTS" id="PR00176">
    <property type="entry name" value="NANEUSMPORT"/>
</dbReference>
<evidence type="ECO:0000256" key="7">
    <source>
        <dbReference type="PIRSR" id="PIRSR600175-1"/>
    </source>
</evidence>
<dbReference type="OMA" id="ANIMIAS"/>
<dbReference type="GO" id="GO:0043005">
    <property type="term" value="C:neuron projection"/>
    <property type="evidence" value="ECO:0007669"/>
    <property type="project" value="TreeGrafter"/>
</dbReference>
<keyword evidence="3 9" id="KW-0812">Transmembrane</keyword>
<dbReference type="PANTHER" id="PTHR11616:SF20">
    <property type="entry name" value="SODIUM- AND CHLORIDE-DEPENDENT BETAINE TRANSPORTER"/>
    <property type="match status" value="1"/>
</dbReference>
<keyword evidence="4" id="KW-0769">Symport</keyword>
<feature type="disulfide bond" evidence="8">
    <location>
        <begin position="138"/>
        <end position="147"/>
    </location>
</feature>
<dbReference type="Proteomes" id="UP000887565">
    <property type="component" value="Unplaced"/>
</dbReference>
<organism evidence="10 11">
    <name type="scientific">Romanomermis culicivorax</name>
    <name type="common">Nematode worm</name>
    <dbReference type="NCBI Taxonomy" id="13658"/>
    <lineage>
        <taxon>Eukaryota</taxon>
        <taxon>Metazoa</taxon>
        <taxon>Ecdysozoa</taxon>
        <taxon>Nematoda</taxon>
        <taxon>Enoplea</taxon>
        <taxon>Dorylaimia</taxon>
        <taxon>Mermithida</taxon>
        <taxon>Mermithoidea</taxon>
        <taxon>Mermithidae</taxon>
        <taxon>Romanomermis</taxon>
    </lineage>
</organism>
<keyword evidence="5 9" id="KW-1133">Transmembrane helix</keyword>
<keyword evidence="10" id="KW-1185">Reference proteome</keyword>
<dbReference type="PROSITE" id="PS50267">
    <property type="entry name" value="NA_NEUROTRAN_SYMP_3"/>
    <property type="match status" value="1"/>
</dbReference>
<name>A0A915HLN4_ROMCU</name>
<dbReference type="GO" id="GO:0005886">
    <property type="term" value="C:plasma membrane"/>
    <property type="evidence" value="ECO:0007669"/>
    <property type="project" value="TreeGrafter"/>
</dbReference>
<dbReference type="AlphaFoldDB" id="A0A915HLN4"/>
<keyword evidence="7" id="KW-0479">Metal-binding</keyword>
<evidence type="ECO:0000256" key="5">
    <source>
        <dbReference type="ARBA" id="ARBA00022989"/>
    </source>
</evidence>
<evidence type="ECO:0000256" key="8">
    <source>
        <dbReference type="PIRSR" id="PIRSR600175-2"/>
    </source>
</evidence>
<dbReference type="GO" id="GO:0005332">
    <property type="term" value="F:gamma-aminobutyric acid:sodium:chloride symporter activity"/>
    <property type="evidence" value="ECO:0007669"/>
    <property type="project" value="TreeGrafter"/>
</dbReference>
<dbReference type="WBParaSite" id="nRc.2.0.1.t02436-RA">
    <property type="protein sequence ID" value="nRc.2.0.1.t02436-RA"/>
    <property type="gene ID" value="nRc.2.0.1.g02436"/>
</dbReference>
<evidence type="ECO:0000256" key="6">
    <source>
        <dbReference type="ARBA" id="ARBA00023136"/>
    </source>
</evidence>
<feature type="binding site" evidence="7">
    <location>
        <position position="35"/>
    </location>
    <ligand>
        <name>Na(+)</name>
        <dbReference type="ChEBI" id="CHEBI:29101"/>
        <label>1</label>
    </ligand>
</feature>
<evidence type="ECO:0000313" key="11">
    <source>
        <dbReference type="WBParaSite" id="nRc.2.0.1.t02436-RA"/>
    </source>
</evidence>
<evidence type="ECO:0000256" key="2">
    <source>
        <dbReference type="ARBA" id="ARBA00022448"/>
    </source>
</evidence>
<keyword evidence="7" id="KW-0915">Sodium</keyword>